<dbReference type="GO" id="GO:0005634">
    <property type="term" value="C:nucleus"/>
    <property type="evidence" value="ECO:0007669"/>
    <property type="project" value="TreeGrafter"/>
</dbReference>
<dbReference type="SUPFAM" id="SSF52799">
    <property type="entry name" value="(Phosphotyrosine protein) phosphatases II"/>
    <property type="match status" value="1"/>
</dbReference>
<dbReference type="InterPro" id="IPR000242">
    <property type="entry name" value="PTP_cat"/>
</dbReference>
<dbReference type="AlphaFoldDB" id="A0A3B4TNF5"/>
<dbReference type="GO" id="GO:0005737">
    <property type="term" value="C:cytoplasm"/>
    <property type="evidence" value="ECO:0007669"/>
    <property type="project" value="TreeGrafter"/>
</dbReference>
<dbReference type="STRING" id="41447.ENSSDUP00000007769"/>
<dbReference type="Proteomes" id="UP000261420">
    <property type="component" value="Unplaced"/>
</dbReference>
<dbReference type="Pfam" id="PF00102">
    <property type="entry name" value="Y_phosphatase"/>
    <property type="match status" value="1"/>
</dbReference>
<dbReference type="GO" id="GO:0004726">
    <property type="term" value="F:non-membrane spanning protein tyrosine phosphatase activity"/>
    <property type="evidence" value="ECO:0007669"/>
    <property type="project" value="InterPro"/>
</dbReference>
<evidence type="ECO:0000256" key="1">
    <source>
        <dbReference type="ARBA" id="ARBA00013064"/>
    </source>
</evidence>
<reference evidence="5" key="1">
    <citation type="submission" date="2025-08" db="UniProtKB">
        <authorList>
            <consortium name="Ensembl"/>
        </authorList>
    </citation>
    <scope>IDENTIFICATION</scope>
</reference>
<dbReference type="Ensembl" id="ENSSDUT00000007911.1">
    <property type="protein sequence ID" value="ENSSDUP00000007769.1"/>
    <property type="gene ID" value="ENSSDUG00000005694.1"/>
</dbReference>
<proteinExistence type="predicted"/>
<dbReference type="GeneTree" id="ENSGT00940000156909"/>
<organism evidence="5 6">
    <name type="scientific">Seriola dumerili</name>
    <name type="common">Greater amberjack</name>
    <name type="synonym">Caranx dumerili</name>
    <dbReference type="NCBI Taxonomy" id="41447"/>
    <lineage>
        <taxon>Eukaryota</taxon>
        <taxon>Metazoa</taxon>
        <taxon>Chordata</taxon>
        <taxon>Craniata</taxon>
        <taxon>Vertebrata</taxon>
        <taxon>Euteleostomi</taxon>
        <taxon>Actinopterygii</taxon>
        <taxon>Neopterygii</taxon>
        <taxon>Teleostei</taxon>
        <taxon>Neoteleostei</taxon>
        <taxon>Acanthomorphata</taxon>
        <taxon>Carangaria</taxon>
        <taxon>Carangiformes</taxon>
        <taxon>Carangidae</taxon>
        <taxon>Seriola</taxon>
    </lineage>
</organism>
<dbReference type="Gene3D" id="3.90.190.10">
    <property type="entry name" value="Protein tyrosine phosphatase superfamily"/>
    <property type="match status" value="1"/>
</dbReference>
<evidence type="ECO:0000256" key="2">
    <source>
        <dbReference type="ARBA" id="ARBA00022801"/>
    </source>
</evidence>
<keyword evidence="6" id="KW-1185">Reference proteome</keyword>
<name>A0A3B4TNF5_SERDU</name>
<evidence type="ECO:0000256" key="3">
    <source>
        <dbReference type="ARBA" id="ARBA00022912"/>
    </source>
</evidence>
<sequence length="140" mass="16876">SFLFVSPQVIVMACREFEMGRKKCERYFPLQGEETMSFGPFRISCESEQARTDYFIRTLMVEYENETRRITQFHYMNWPDHDVPSSFDSILDMIGLMREYQENDDVPICVHCRLVYTEHAVLRHLLQLRQHLKEKETDNR</sequence>
<dbReference type="InterPro" id="IPR047170">
    <property type="entry name" value="PTN12/18/22"/>
</dbReference>
<accession>A0A3B4TNF5</accession>
<keyword evidence="3" id="KW-0904">Protein phosphatase</keyword>
<protein>
    <recommendedName>
        <fullName evidence="1">protein-tyrosine-phosphatase</fullName>
        <ecNumber evidence="1">3.1.3.48</ecNumber>
    </recommendedName>
</protein>
<feature type="domain" description="Tyrosine-protein phosphatase" evidence="4">
    <location>
        <begin position="1"/>
        <end position="123"/>
    </location>
</feature>
<dbReference type="SMART" id="SM00194">
    <property type="entry name" value="PTPc"/>
    <property type="match status" value="1"/>
</dbReference>
<dbReference type="PANTHER" id="PTHR45983">
    <property type="entry name" value="TYROSINE PHOSPHATSE N18, PUTATIVE-RELATED"/>
    <property type="match status" value="1"/>
</dbReference>
<evidence type="ECO:0000313" key="6">
    <source>
        <dbReference type="Proteomes" id="UP000261420"/>
    </source>
</evidence>
<evidence type="ECO:0000313" key="5">
    <source>
        <dbReference type="Ensembl" id="ENSSDUP00000007769.1"/>
    </source>
</evidence>
<dbReference type="InterPro" id="IPR029021">
    <property type="entry name" value="Prot-tyrosine_phosphatase-like"/>
</dbReference>
<dbReference type="OMA" id="CFEKGRX"/>
<dbReference type="PANTHER" id="PTHR45983:SF3">
    <property type="entry name" value="TYROSINE-PROTEIN PHOSPHATASE NON-RECEPTOR TYPE 12"/>
    <property type="match status" value="1"/>
</dbReference>
<keyword evidence="2" id="KW-0378">Hydrolase</keyword>
<reference evidence="5" key="2">
    <citation type="submission" date="2025-09" db="UniProtKB">
        <authorList>
            <consortium name="Ensembl"/>
        </authorList>
    </citation>
    <scope>IDENTIFICATION</scope>
</reference>
<dbReference type="EC" id="3.1.3.48" evidence="1"/>
<evidence type="ECO:0000259" key="4">
    <source>
        <dbReference type="PROSITE" id="PS50055"/>
    </source>
</evidence>
<dbReference type="PROSITE" id="PS50055">
    <property type="entry name" value="TYR_PHOSPHATASE_PTP"/>
    <property type="match status" value="1"/>
</dbReference>